<comment type="caution">
    <text evidence="1">Lacks conserved residue(s) required for the propagation of feature annotation.</text>
</comment>
<dbReference type="Gene3D" id="2.40.128.20">
    <property type="match status" value="1"/>
</dbReference>
<dbReference type="HAMAP" id="MF_01297">
    <property type="entry name" value="nitrobindin"/>
    <property type="match status" value="1"/>
</dbReference>
<dbReference type="OrthoDB" id="4804006at2"/>
<proteinExistence type="inferred from homology"/>
<comment type="caution">
    <text evidence="1">Lacks the conserved His residue that binds heme iron in the nitrobindin family.</text>
</comment>
<dbReference type="AlphaFoldDB" id="A0A2T0QA96"/>
<comment type="caution">
    <text evidence="3">The sequence shown here is derived from an EMBL/GenBank/DDBJ whole genome shotgun (WGS) entry which is preliminary data.</text>
</comment>
<dbReference type="CDD" id="cd07828">
    <property type="entry name" value="lipocalin_heme-bd-THAP4-like"/>
    <property type="match status" value="1"/>
</dbReference>
<sequence>MDTPLHPALERLSFLLGVWEGAGVGGHATMDGFRFGQEVTFTHTGRPYLVYTSTAWRLDDDGRIGETVAAESGFWRPVSAARPGADGAQAGAEEAEGLDNGVEVLLTHPEGYSEVYVGTVAFRRVELHTDVVARTETAHEVTGGHRLYGMIGEDLGYAWDIAAFGEPLQSYLSAQLKRVR</sequence>
<dbReference type="Pfam" id="PF08768">
    <property type="entry name" value="THAP4_heme-bd"/>
    <property type="match status" value="1"/>
</dbReference>
<gene>
    <name evidence="3" type="ORF">CLV72_102399</name>
</gene>
<name>A0A2T0QA96_9ACTN</name>
<dbReference type="InterPro" id="IPR022939">
    <property type="entry name" value="Nb(III)_bact/plant"/>
</dbReference>
<dbReference type="PANTHER" id="PTHR15854">
    <property type="entry name" value="THAP4 PROTEIN"/>
    <property type="match status" value="1"/>
</dbReference>
<dbReference type="Proteomes" id="UP000237846">
    <property type="component" value="Unassembled WGS sequence"/>
</dbReference>
<accession>A0A2T0QA96</accession>
<organism evidence="3 4">
    <name type="scientific">Allonocardiopsis opalescens</name>
    <dbReference type="NCBI Taxonomy" id="1144618"/>
    <lineage>
        <taxon>Bacteria</taxon>
        <taxon>Bacillati</taxon>
        <taxon>Actinomycetota</taxon>
        <taxon>Actinomycetes</taxon>
        <taxon>Streptosporangiales</taxon>
        <taxon>Allonocardiopsis</taxon>
    </lineage>
</organism>
<evidence type="ECO:0000259" key="2">
    <source>
        <dbReference type="Pfam" id="PF08768"/>
    </source>
</evidence>
<dbReference type="RefSeq" id="WP_106242754.1">
    <property type="nucleotide sequence ID" value="NZ_PVZC01000002.1"/>
</dbReference>
<dbReference type="EMBL" id="PVZC01000002">
    <property type="protein sequence ID" value="PRY00767.1"/>
    <property type="molecule type" value="Genomic_DNA"/>
</dbReference>
<evidence type="ECO:0000256" key="1">
    <source>
        <dbReference type="HAMAP-Rule" id="MF_01297"/>
    </source>
</evidence>
<feature type="domain" description="THAP4-like heme-binding" evidence="2">
    <location>
        <begin position="9"/>
        <end position="178"/>
    </location>
</feature>
<dbReference type="InterPro" id="IPR045165">
    <property type="entry name" value="Nitrobindin"/>
</dbReference>
<protein>
    <recommendedName>
        <fullName evidence="1">Ferric nitrobindin-like protein</fullName>
    </recommendedName>
</protein>
<feature type="binding site" evidence="1">
    <location>
        <position position="29"/>
    </location>
    <ligand>
        <name>heme b</name>
        <dbReference type="ChEBI" id="CHEBI:60344"/>
    </ligand>
</feature>
<reference evidence="3 4" key="1">
    <citation type="submission" date="2018-03" db="EMBL/GenBank/DDBJ databases">
        <title>Genomic Encyclopedia of Archaeal and Bacterial Type Strains, Phase II (KMG-II): from individual species to whole genera.</title>
        <authorList>
            <person name="Goeker M."/>
        </authorList>
    </citation>
    <scope>NUCLEOTIDE SEQUENCE [LARGE SCALE GENOMIC DNA]</scope>
    <source>
        <strain evidence="3 4">DSM 45601</strain>
    </source>
</reference>
<dbReference type="SUPFAM" id="SSF50814">
    <property type="entry name" value="Lipocalins"/>
    <property type="match status" value="1"/>
</dbReference>
<comment type="similarity">
    <text evidence="1">Belongs to the nitrobindin family.</text>
</comment>
<dbReference type="PANTHER" id="PTHR15854:SF4">
    <property type="entry name" value="PEROXYNITRITE ISOMERASE THAP4"/>
    <property type="match status" value="1"/>
</dbReference>
<evidence type="ECO:0000313" key="4">
    <source>
        <dbReference type="Proteomes" id="UP000237846"/>
    </source>
</evidence>
<keyword evidence="4" id="KW-1185">Reference proteome</keyword>
<dbReference type="InterPro" id="IPR012674">
    <property type="entry name" value="Calycin"/>
</dbReference>
<dbReference type="InterPro" id="IPR014878">
    <property type="entry name" value="THAP4-like_heme-bd"/>
</dbReference>
<evidence type="ECO:0000313" key="3">
    <source>
        <dbReference type="EMBL" id="PRY00767.1"/>
    </source>
</evidence>
<feature type="short sequence motif" description="GXWXGXG" evidence="1">
    <location>
        <begin position="17"/>
        <end position="23"/>
    </location>
</feature>